<dbReference type="CDD" id="cd01300">
    <property type="entry name" value="YtcJ_like"/>
    <property type="match status" value="1"/>
</dbReference>
<reference evidence="2 3" key="1">
    <citation type="submission" date="2018-05" db="EMBL/GenBank/DDBJ databases">
        <title>Genomic Encyclopedia of Type Strains, Phase IV (KMG-IV): sequencing the most valuable type-strain genomes for metagenomic binning, comparative biology and taxonomic classification.</title>
        <authorList>
            <person name="Goeker M."/>
        </authorList>
    </citation>
    <scope>NUCLEOTIDE SEQUENCE [LARGE SCALE GENOMIC DNA]</scope>
    <source>
        <strain evidence="2 3">DSM 6986</strain>
    </source>
</reference>
<dbReference type="SUPFAM" id="SSF51556">
    <property type="entry name" value="Metallo-dependent hydrolases"/>
    <property type="match status" value="1"/>
</dbReference>
<feature type="domain" description="Amidohydrolase 3" evidence="1">
    <location>
        <begin position="50"/>
        <end position="537"/>
    </location>
</feature>
<dbReference type="Pfam" id="PF07969">
    <property type="entry name" value="Amidohydro_3"/>
    <property type="match status" value="1"/>
</dbReference>
<dbReference type="OrthoDB" id="9811399at2"/>
<evidence type="ECO:0000259" key="1">
    <source>
        <dbReference type="Pfam" id="PF07969"/>
    </source>
</evidence>
<dbReference type="GO" id="GO:0016810">
    <property type="term" value="F:hydrolase activity, acting on carbon-nitrogen (but not peptide) bonds"/>
    <property type="evidence" value="ECO:0007669"/>
    <property type="project" value="InterPro"/>
</dbReference>
<dbReference type="Gene3D" id="3.20.20.140">
    <property type="entry name" value="Metal-dependent hydrolases"/>
    <property type="match status" value="1"/>
</dbReference>
<protein>
    <recommendedName>
        <fullName evidence="1">Amidohydrolase 3 domain-containing protein</fullName>
    </recommendedName>
</protein>
<dbReference type="STRING" id="1192868.GCA_000304395_04233"/>
<organism evidence="2 3">
    <name type="scientific">Pseudaminobacter salicylatoxidans</name>
    <dbReference type="NCBI Taxonomy" id="93369"/>
    <lineage>
        <taxon>Bacteria</taxon>
        <taxon>Pseudomonadati</taxon>
        <taxon>Pseudomonadota</taxon>
        <taxon>Alphaproteobacteria</taxon>
        <taxon>Hyphomicrobiales</taxon>
        <taxon>Phyllobacteriaceae</taxon>
        <taxon>Pseudaminobacter</taxon>
    </lineage>
</organism>
<dbReference type="Gene3D" id="2.30.40.10">
    <property type="entry name" value="Urease, subunit C, domain 1"/>
    <property type="match status" value="1"/>
</dbReference>
<gene>
    <name evidence="2" type="ORF">C7441_101186</name>
</gene>
<dbReference type="RefSeq" id="WP_109611308.1">
    <property type="nucleotide sequence ID" value="NZ_QGGG01000001.1"/>
</dbReference>
<dbReference type="PANTHER" id="PTHR22642">
    <property type="entry name" value="IMIDAZOLONEPROPIONASE"/>
    <property type="match status" value="1"/>
</dbReference>
<dbReference type="Gene3D" id="3.10.310.70">
    <property type="match status" value="1"/>
</dbReference>
<dbReference type="InterPro" id="IPR013108">
    <property type="entry name" value="Amidohydro_3"/>
</dbReference>
<dbReference type="PANTHER" id="PTHR22642:SF2">
    <property type="entry name" value="PROTEIN LONG AFTER FAR-RED 3"/>
    <property type="match status" value="1"/>
</dbReference>
<sequence>MQHADTILTGGRIFLGLEEGEAEALAIAGSRVLASGSNEEIRTLAGPSTRVIDLAGRAATPGLIDAHLHLLTLGLGMGEINLRPETGTSSIDHILSAVRDAAARTPPGGWIKGRGYDHNELAERRHPTLAELDSVAPDHPVFLERTCGHLAVANSAAMRLAAITGETPDPAGGFIERRDGELTGLLAERGMRFVVDILPKPSRDEMVAAIERAGRFMLSQGFTGVMDAAIGMNFGEAEVDAFEAAARTDRMPLDVWACLYGDPGGVLESAWERGLRFGTSNGRLRYGAAKLFTDGSAGSLTAAVSLPYLAGEPGNTGVLCFKTEELHGHIRRFHELGYQLAIHAIGDVAIEQVLSGIEAADSAAHPIAGRRHRIEHCGYLDAGQMARMATAGIYPAPQPIFMYEFGDLYVTNLGSERATTAYPMRGFLDAGLMPSASSDAPVATTDPFKNLYTMVTRRSRGGTLLGEDQRLSLQEALHCYTACSAFSQFAEHEVGRLAPGMRANVTIFSHDIFSVPAEVLRDDVRCDMTLLDGDVVHGG</sequence>
<name>A0A316CB48_PSESE</name>
<dbReference type="Proteomes" id="UP000245396">
    <property type="component" value="Unassembled WGS sequence"/>
</dbReference>
<keyword evidence="3" id="KW-1185">Reference proteome</keyword>
<dbReference type="InterPro" id="IPR033932">
    <property type="entry name" value="YtcJ-like"/>
</dbReference>
<dbReference type="InterPro" id="IPR011059">
    <property type="entry name" value="Metal-dep_hydrolase_composite"/>
</dbReference>
<dbReference type="AlphaFoldDB" id="A0A316CB48"/>
<proteinExistence type="predicted"/>
<accession>A0A316CB48</accession>
<dbReference type="EMBL" id="QGGG01000001">
    <property type="protein sequence ID" value="PWJ86306.1"/>
    <property type="molecule type" value="Genomic_DNA"/>
</dbReference>
<comment type="caution">
    <text evidence="2">The sequence shown here is derived from an EMBL/GenBank/DDBJ whole genome shotgun (WGS) entry which is preliminary data.</text>
</comment>
<dbReference type="InterPro" id="IPR032466">
    <property type="entry name" value="Metal_Hydrolase"/>
</dbReference>
<dbReference type="SUPFAM" id="SSF51338">
    <property type="entry name" value="Composite domain of metallo-dependent hydrolases"/>
    <property type="match status" value="1"/>
</dbReference>
<evidence type="ECO:0000313" key="3">
    <source>
        <dbReference type="Proteomes" id="UP000245396"/>
    </source>
</evidence>
<evidence type="ECO:0000313" key="2">
    <source>
        <dbReference type="EMBL" id="PWJ86306.1"/>
    </source>
</evidence>